<organism evidence="7 8">
    <name type="scientific">Diaporthe australafricana</name>
    <dbReference type="NCBI Taxonomy" id="127596"/>
    <lineage>
        <taxon>Eukaryota</taxon>
        <taxon>Fungi</taxon>
        <taxon>Dikarya</taxon>
        <taxon>Ascomycota</taxon>
        <taxon>Pezizomycotina</taxon>
        <taxon>Sordariomycetes</taxon>
        <taxon>Sordariomycetidae</taxon>
        <taxon>Diaporthales</taxon>
        <taxon>Diaporthaceae</taxon>
        <taxon>Diaporthe</taxon>
    </lineage>
</organism>
<accession>A0ABR3W019</accession>
<feature type="transmembrane region" description="Helical" evidence="6">
    <location>
        <begin position="483"/>
        <end position="504"/>
    </location>
</feature>
<evidence type="ECO:0000256" key="2">
    <source>
        <dbReference type="ARBA" id="ARBA00022692"/>
    </source>
</evidence>
<comment type="caution">
    <text evidence="7">The sequence shown here is derived from an EMBL/GenBank/DDBJ whole genome shotgun (WGS) entry which is preliminary data.</text>
</comment>
<feature type="transmembrane region" description="Helical" evidence="6">
    <location>
        <begin position="221"/>
        <end position="241"/>
    </location>
</feature>
<evidence type="ECO:0000313" key="8">
    <source>
        <dbReference type="Proteomes" id="UP001583177"/>
    </source>
</evidence>
<evidence type="ECO:0008006" key="9">
    <source>
        <dbReference type="Google" id="ProtNLM"/>
    </source>
</evidence>
<protein>
    <recommendedName>
        <fullName evidence="9">Major facilitator superfamily transporter</fullName>
    </recommendedName>
</protein>
<feature type="transmembrane region" description="Helical" evidence="6">
    <location>
        <begin position="133"/>
        <end position="150"/>
    </location>
</feature>
<feature type="compositionally biased region" description="Polar residues" evidence="5">
    <location>
        <begin position="272"/>
        <end position="283"/>
    </location>
</feature>
<feature type="transmembrane region" description="Helical" evidence="6">
    <location>
        <begin position="65"/>
        <end position="89"/>
    </location>
</feature>
<dbReference type="SUPFAM" id="SSF103473">
    <property type="entry name" value="MFS general substrate transporter"/>
    <property type="match status" value="1"/>
</dbReference>
<evidence type="ECO:0000256" key="5">
    <source>
        <dbReference type="SAM" id="MobiDB-lite"/>
    </source>
</evidence>
<dbReference type="Gene3D" id="1.20.1250.20">
    <property type="entry name" value="MFS general substrate transporter like domains"/>
    <property type="match status" value="1"/>
</dbReference>
<dbReference type="EMBL" id="JAWRVE010000196">
    <property type="protein sequence ID" value="KAL1849677.1"/>
    <property type="molecule type" value="Genomic_DNA"/>
</dbReference>
<evidence type="ECO:0000313" key="7">
    <source>
        <dbReference type="EMBL" id="KAL1849677.1"/>
    </source>
</evidence>
<feature type="transmembrane region" description="Helical" evidence="6">
    <location>
        <begin position="516"/>
        <end position="535"/>
    </location>
</feature>
<evidence type="ECO:0000256" key="3">
    <source>
        <dbReference type="ARBA" id="ARBA00022989"/>
    </source>
</evidence>
<keyword evidence="4 6" id="KW-0472">Membrane</keyword>
<gene>
    <name evidence="7" type="ORF">Daus18300_013178</name>
</gene>
<proteinExistence type="predicted"/>
<keyword evidence="3 6" id="KW-1133">Transmembrane helix</keyword>
<evidence type="ECO:0000256" key="1">
    <source>
        <dbReference type="ARBA" id="ARBA00004141"/>
    </source>
</evidence>
<evidence type="ECO:0000256" key="4">
    <source>
        <dbReference type="ARBA" id="ARBA00023136"/>
    </source>
</evidence>
<dbReference type="Proteomes" id="UP001583177">
    <property type="component" value="Unassembled WGS sequence"/>
</dbReference>
<feature type="transmembrane region" description="Helical" evidence="6">
    <location>
        <begin position="421"/>
        <end position="441"/>
    </location>
</feature>
<keyword evidence="8" id="KW-1185">Reference proteome</keyword>
<sequence>MAQDSSPDDVASTHSLPPGTVHLVDLEGTMATKHADAKDARDIVLIPRPSDDPEDPLNWSFRRKILATSCVVVYTILLAIPSSAVYSVVTPIRKATGLTLTDLNNGTGIMFLFYGWGCVLWQPLALQYGKRPAYLFSLVANIIIMATAPLCTTTHTYQVSRILLGLFGSPVESLCEISITDIWFTHERPKYMAWYGWSLALTGKLAPMISGFINGGMGWEWTLWWCAIFNGIAFVYCFLFMEETNYDRKHVNDAVVHAEDPASESVQEKTMSDSVGHASSANKSLDGKPSPQSTSGSDIEEGAVMKPRKTYWQKLSLKDKPRPNRILDIAIAPFKGFLYPPVVYAGLMYGANSLVWSGVQNATAGTVYTTMYGFSTTMVSGAYAAGVIGTITGGYYSGKVGRILTVRLARRNGGISEPEHTLYLFAASMVLVPFSLVLYGVGVVRHIHWFGLVFSQFLLANSNALCVSAALNYAISSYRELSGGMVVTCVLIRNTLSFAVNYAITPWLEATGYQNTYITVAVIGFVWNASLFGMVRWGRGFREATAERYWKDVRRAREKGLSH</sequence>
<evidence type="ECO:0000256" key="6">
    <source>
        <dbReference type="SAM" id="Phobius"/>
    </source>
</evidence>
<feature type="compositionally biased region" description="Basic and acidic residues" evidence="5">
    <location>
        <begin position="260"/>
        <end position="271"/>
    </location>
</feature>
<name>A0ABR3W019_9PEZI</name>
<feature type="transmembrane region" description="Helical" evidence="6">
    <location>
        <begin position="447"/>
        <end position="471"/>
    </location>
</feature>
<feature type="transmembrane region" description="Helical" evidence="6">
    <location>
        <begin position="109"/>
        <end position="126"/>
    </location>
</feature>
<keyword evidence="2 6" id="KW-0812">Transmembrane</keyword>
<dbReference type="Pfam" id="PF07690">
    <property type="entry name" value="MFS_1"/>
    <property type="match status" value="1"/>
</dbReference>
<dbReference type="PANTHER" id="PTHR23502">
    <property type="entry name" value="MAJOR FACILITATOR SUPERFAMILY"/>
    <property type="match status" value="1"/>
</dbReference>
<reference evidence="7 8" key="1">
    <citation type="journal article" date="2024" name="IMA Fungus">
        <title>IMA Genome - F19 : A genome assembly and annotation guide to empower mycologists, including annotated draft genome sequences of Ceratocystis pirilliformis, Diaporthe australafricana, Fusarium ophioides, Paecilomyces lecythidis, and Sporothrix stenoceras.</title>
        <authorList>
            <person name="Aylward J."/>
            <person name="Wilson A.M."/>
            <person name="Visagie C.M."/>
            <person name="Spraker J."/>
            <person name="Barnes I."/>
            <person name="Buitendag C."/>
            <person name="Ceriani C."/>
            <person name="Del Mar Angel L."/>
            <person name="du Plessis D."/>
            <person name="Fuchs T."/>
            <person name="Gasser K."/>
            <person name="Kramer D."/>
            <person name="Li W."/>
            <person name="Munsamy K."/>
            <person name="Piso A."/>
            <person name="Price J.L."/>
            <person name="Sonnekus B."/>
            <person name="Thomas C."/>
            <person name="van der Nest A."/>
            <person name="van Dijk A."/>
            <person name="van Heerden A."/>
            <person name="van Vuuren N."/>
            <person name="Yilmaz N."/>
            <person name="Duong T.A."/>
            <person name="van der Merwe N.A."/>
            <person name="Wingfield M.J."/>
            <person name="Wingfield B.D."/>
        </authorList>
    </citation>
    <scope>NUCLEOTIDE SEQUENCE [LARGE SCALE GENOMIC DNA]</scope>
    <source>
        <strain evidence="7 8">CMW 18300</strain>
    </source>
</reference>
<dbReference type="InterPro" id="IPR011701">
    <property type="entry name" value="MFS"/>
</dbReference>
<comment type="subcellular location">
    <subcellularLocation>
        <location evidence="1">Membrane</location>
        <topology evidence="1">Multi-pass membrane protein</topology>
    </subcellularLocation>
</comment>
<dbReference type="InterPro" id="IPR036259">
    <property type="entry name" value="MFS_trans_sf"/>
</dbReference>
<dbReference type="PANTHER" id="PTHR23502:SF30">
    <property type="entry name" value="TRANSPORTER, PUTATIVE (AFU_ORTHOLOGUE AFUA_8G04702)-RELATED"/>
    <property type="match status" value="1"/>
</dbReference>
<feature type="region of interest" description="Disordered" evidence="5">
    <location>
        <begin position="260"/>
        <end position="300"/>
    </location>
</feature>